<keyword evidence="3" id="KW-1185">Reference proteome</keyword>
<comment type="caution">
    <text evidence="2">The sequence shown here is derived from an EMBL/GenBank/DDBJ whole genome shotgun (WGS) entry which is preliminary data.</text>
</comment>
<sequence>MCPPQTPPHHRDPFNQARSLTSLDPASPTRRDRSLPRGPSPALAPDAQEIPMMKQAPVCEEPRANESACLHGWMGQSEPGDRQLHSRRETIGDRERGADTLETREDGVWKVRERDSSGHMRLFAAHVAMVYSLALGESLGTGREGKNSARGIYTDAVSTQKCGKVQIKSRIMKKGCRIIKSCNFYSPPFAPAVFLLRDHSLRNS</sequence>
<gene>
    <name evidence="2" type="ORF">BJ875DRAFT_437021</name>
</gene>
<dbReference type="Proteomes" id="UP000824998">
    <property type="component" value="Unassembled WGS sequence"/>
</dbReference>
<feature type="region of interest" description="Disordered" evidence="1">
    <location>
        <begin position="1"/>
        <end position="52"/>
    </location>
</feature>
<proteinExistence type="predicted"/>
<feature type="compositionally biased region" description="Basic and acidic residues" evidence="1">
    <location>
        <begin position="79"/>
        <end position="95"/>
    </location>
</feature>
<name>A0A9P8C9H0_9HELO</name>
<evidence type="ECO:0000256" key="1">
    <source>
        <dbReference type="SAM" id="MobiDB-lite"/>
    </source>
</evidence>
<protein>
    <submittedName>
        <fullName evidence="2">Uncharacterized protein</fullName>
    </submittedName>
</protein>
<evidence type="ECO:0000313" key="3">
    <source>
        <dbReference type="Proteomes" id="UP000824998"/>
    </source>
</evidence>
<accession>A0A9P8C9H0</accession>
<reference evidence="2" key="1">
    <citation type="journal article" date="2021" name="IMA Fungus">
        <title>Genomic characterization of three marine fungi, including Emericellopsis atlantica sp. nov. with signatures of a generalist lifestyle and marine biomass degradation.</title>
        <authorList>
            <person name="Hagestad O.C."/>
            <person name="Hou L."/>
            <person name="Andersen J.H."/>
            <person name="Hansen E.H."/>
            <person name="Altermark B."/>
            <person name="Li C."/>
            <person name="Kuhnert E."/>
            <person name="Cox R.J."/>
            <person name="Crous P.W."/>
            <person name="Spatafora J.W."/>
            <person name="Lail K."/>
            <person name="Amirebrahimi M."/>
            <person name="Lipzen A."/>
            <person name="Pangilinan J."/>
            <person name="Andreopoulos W."/>
            <person name="Hayes R.D."/>
            <person name="Ng V."/>
            <person name="Grigoriev I.V."/>
            <person name="Jackson S.A."/>
            <person name="Sutton T.D.S."/>
            <person name="Dobson A.D.W."/>
            <person name="Rama T."/>
        </authorList>
    </citation>
    <scope>NUCLEOTIDE SEQUENCE</scope>
    <source>
        <strain evidence="2">TRa018bII</strain>
    </source>
</reference>
<organism evidence="2 3">
    <name type="scientific">Amylocarpus encephaloides</name>
    <dbReference type="NCBI Taxonomy" id="45428"/>
    <lineage>
        <taxon>Eukaryota</taxon>
        <taxon>Fungi</taxon>
        <taxon>Dikarya</taxon>
        <taxon>Ascomycota</taxon>
        <taxon>Pezizomycotina</taxon>
        <taxon>Leotiomycetes</taxon>
        <taxon>Helotiales</taxon>
        <taxon>Helotiales incertae sedis</taxon>
        <taxon>Amylocarpus</taxon>
    </lineage>
</organism>
<dbReference type="AlphaFoldDB" id="A0A9P8C9H0"/>
<dbReference type="EMBL" id="MU251364">
    <property type="protein sequence ID" value="KAG9238858.1"/>
    <property type="molecule type" value="Genomic_DNA"/>
</dbReference>
<feature type="region of interest" description="Disordered" evidence="1">
    <location>
        <begin position="74"/>
        <end position="95"/>
    </location>
</feature>
<evidence type="ECO:0000313" key="2">
    <source>
        <dbReference type="EMBL" id="KAG9238858.1"/>
    </source>
</evidence>